<gene>
    <name evidence="2" type="ORF">HNR60_002850</name>
</gene>
<evidence type="ECO:0000313" key="3">
    <source>
        <dbReference type="Proteomes" id="UP000542353"/>
    </source>
</evidence>
<feature type="compositionally biased region" description="Low complexity" evidence="1">
    <location>
        <begin position="127"/>
        <end position="145"/>
    </location>
</feature>
<keyword evidence="3" id="KW-1185">Reference proteome</keyword>
<dbReference type="Proteomes" id="UP000542353">
    <property type="component" value="Unassembled WGS sequence"/>
</dbReference>
<dbReference type="RefSeq" id="WP_184258494.1">
    <property type="nucleotide sequence ID" value="NZ_JACHIH010000017.1"/>
</dbReference>
<sequence length="145" mass="14171">MASTRPSSRKSAKALAGLAAAGVLLAGVGVAIASRGAGAPQARLQELANNAALAGVTALADSIGKPGEQRIAASVAAAKTSLADQPATLHRVAASAEQLTMSVVLIDPGKRSEVKATARYVAPSQGRSAQQAAGLPAAAASPRGL</sequence>
<accession>A0A7W7Z504</accession>
<comment type="caution">
    <text evidence="2">The sequence shown here is derived from an EMBL/GenBank/DDBJ whole genome shotgun (WGS) entry which is preliminary data.</text>
</comment>
<evidence type="ECO:0000313" key="2">
    <source>
        <dbReference type="EMBL" id="MBB5048089.1"/>
    </source>
</evidence>
<proteinExistence type="predicted"/>
<dbReference type="AlphaFoldDB" id="A0A7W7Z504"/>
<evidence type="ECO:0000256" key="1">
    <source>
        <dbReference type="SAM" id="MobiDB-lite"/>
    </source>
</evidence>
<name>A0A7W7Z504_9BRAD</name>
<dbReference type="EMBL" id="JACHIH010000017">
    <property type="protein sequence ID" value="MBB5048089.1"/>
    <property type="molecule type" value="Genomic_DNA"/>
</dbReference>
<feature type="region of interest" description="Disordered" evidence="1">
    <location>
        <begin position="121"/>
        <end position="145"/>
    </location>
</feature>
<organism evidence="2 3">
    <name type="scientific">Rhodopseudomonas rhenobacensis</name>
    <dbReference type="NCBI Taxonomy" id="87461"/>
    <lineage>
        <taxon>Bacteria</taxon>
        <taxon>Pseudomonadati</taxon>
        <taxon>Pseudomonadota</taxon>
        <taxon>Alphaproteobacteria</taxon>
        <taxon>Hyphomicrobiales</taxon>
        <taxon>Nitrobacteraceae</taxon>
        <taxon>Rhodopseudomonas</taxon>
    </lineage>
</organism>
<protein>
    <submittedName>
        <fullName evidence="2">Uncharacterized protein</fullName>
    </submittedName>
</protein>
<reference evidence="2 3" key="1">
    <citation type="submission" date="2020-08" db="EMBL/GenBank/DDBJ databases">
        <title>Genomic Encyclopedia of Type Strains, Phase IV (KMG-IV): sequencing the most valuable type-strain genomes for metagenomic binning, comparative biology and taxonomic classification.</title>
        <authorList>
            <person name="Goeker M."/>
        </authorList>
    </citation>
    <scope>NUCLEOTIDE SEQUENCE [LARGE SCALE GENOMIC DNA]</scope>
    <source>
        <strain evidence="2 3">DSM 12706</strain>
    </source>
</reference>